<keyword evidence="2" id="KW-1015">Disulfide bond</keyword>
<dbReference type="FunFam" id="2.60.40.10:FF:000719">
    <property type="entry name" value="nephrin isoform X1"/>
    <property type="match status" value="1"/>
</dbReference>
<organism evidence="8 9">
    <name type="scientific">Rhipicephalus sanguineus</name>
    <name type="common">Brown dog tick</name>
    <name type="synonym">Ixodes sanguineus</name>
    <dbReference type="NCBI Taxonomy" id="34632"/>
    <lineage>
        <taxon>Eukaryota</taxon>
        <taxon>Metazoa</taxon>
        <taxon>Ecdysozoa</taxon>
        <taxon>Arthropoda</taxon>
        <taxon>Chelicerata</taxon>
        <taxon>Arachnida</taxon>
        <taxon>Acari</taxon>
        <taxon>Parasitiformes</taxon>
        <taxon>Ixodida</taxon>
        <taxon>Ixodoidea</taxon>
        <taxon>Ixodidae</taxon>
        <taxon>Rhipicephalinae</taxon>
        <taxon>Rhipicephalus</taxon>
        <taxon>Rhipicephalus</taxon>
    </lineage>
</organism>
<keyword evidence="9" id="KW-1185">Reference proteome</keyword>
<evidence type="ECO:0000259" key="7">
    <source>
        <dbReference type="PROSITE" id="PS50853"/>
    </source>
</evidence>
<feature type="domain" description="Fibronectin type-III" evidence="7">
    <location>
        <begin position="1043"/>
        <end position="1137"/>
    </location>
</feature>
<feature type="domain" description="Ig-like" evidence="6">
    <location>
        <begin position="750"/>
        <end position="823"/>
    </location>
</feature>
<feature type="domain" description="Ig-like" evidence="6">
    <location>
        <begin position="341"/>
        <end position="422"/>
    </location>
</feature>
<dbReference type="Proteomes" id="UP000821837">
    <property type="component" value="Chromosome 6"/>
</dbReference>
<dbReference type="InterPro" id="IPR007110">
    <property type="entry name" value="Ig-like_dom"/>
</dbReference>
<feature type="domain" description="Ig-like" evidence="6">
    <location>
        <begin position="14"/>
        <end position="123"/>
    </location>
</feature>
<evidence type="ECO:0000313" key="9">
    <source>
        <dbReference type="Proteomes" id="UP000821837"/>
    </source>
</evidence>
<dbReference type="GO" id="GO:0007411">
    <property type="term" value="P:axon guidance"/>
    <property type="evidence" value="ECO:0007669"/>
    <property type="project" value="TreeGrafter"/>
</dbReference>
<dbReference type="PROSITE" id="PS50853">
    <property type="entry name" value="FN3"/>
    <property type="match status" value="3"/>
</dbReference>
<feature type="domain" description="Ig-like" evidence="6">
    <location>
        <begin position="844"/>
        <end position="929"/>
    </location>
</feature>
<dbReference type="FunFam" id="2.60.40.10:FF:000032">
    <property type="entry name" value="palladin isoform X1"/>
    <property type="match status" value="2"/>
</dbReference>
<feature type="domain" description="Fibronectin type-III" evidence="7">
    <location>
        <begin position="1142"/>
        <end position="1240"/>
    </location>
</feature>
<dbReference type="SMART" id="SM00408">
    <property type="entry name" value="IGc2"/>
    <property type="match status" value="10"/>
</dbReference>
<accession>A0A9D4SUX5</accession>
<dbReference type="PANTHER" id="PTHR10075:SF14">
    <property type="entry name" value="CELL ADHESION MOLECULE DSCAM2-RELATED"/>
    <property type="match status" value="1"/>
</dbReference>
<comment type="caution">
    <text evidence="8">The sequence shown here is derived from an EMBL/GenBank/DDBJ whole genome shotgun (WGS) entry which is preliminary data.</text>
</comment>
<evidence type="ECO:0000256" key="3">
    <source>
        <dbReference type="ARBA" id="ARBA00023319"/>
    </source>
</evidence>
<dbReference type="VEuPathDB" id="VectorBase:RSAN_044957"/>
<feature type="domain" description="Ig-like" evidence="6">
    <location>
        <begin position="685"/>
        <end position="745"/>
    </location>
</feature>
<dbReference type="Pfam" id="PF13927">
    <property type="entry name" value="Ig_3"/>
    <property type="match status" value="8"/>
</dbReference>
<feature type="domain" description="Ig-like" evidence="6">
    <location>
        <begin position="128"/>
        <end position="237"/>
    </location>
</feature>
<feature type="transmembrane region" description="Helical" evidence="5">
    <location>
        <begin position="1365"/>
        <end position="1384"/>
    </location>
</feature>
<dbReference type="GO" id="GO:0098632">
    <property type="term" value="F:cell-cell adhesion mediator activity"/>
    <property type="evidence" value="ECO:0007669"/>
    <property type="project" value="TreeGrafter"/>
</dbReference>
<dbReference type="GO" id="GO:0070593">
    <property type="term" value="P:dendrite self-avoidance"/>
    <property type="evidence" value="ECO:0007669"/>
    <property type="project" value="TreeGrafter"/>
</dbReference>
<dbReference type="Pfam" id="PF00041">
    <property type="entry name" value="fn3"/>
    <property type="match status" value="3"/>
</dbReference>
<keyword evidence="1" id="KW-0677">Repeat</keyword>
<feature type="domain" description="Fibronectin type-III" evidence="7">
    <location>
        <begin position="1242"/>
        <end position="1336"/>
    </location>
</feature>
<dbReference type="InterPro" id="IPR003961">
    <property type="entry name" value="FN3_dom"/>
</dbReference>
<evidence type="ECO:0000256" key="4">
    <source>
        <dbReference type="SAM" id="MobiDB-lite"/>
    </source>
</evidence>
<dbReference type="EMBL" id="JABSTV010001252">
    <property type="protein sequence ID" value="KAH7948089.1"/>
    <property type="molecule type" value="Genomic_DNA"/>
</dbReference>
<feature type="domain" description="Ig-like" evidence="6">
    <location>
        <begin position="521"/>
        <end position="606"/>
    </location>
</feature>
<keyword evidence="5" id="KW-0472">Membrane</keyword>
<dbReference type="SUPFAM" id="SSF49265">
    <property type="entry name" value="Fibronectin type III"/>
    <property type="match status" value="2"/>
</dbReference>
<dbReference type="SUPFAM" id="SSF48726">
    <property type="entry name" value="Immunoglobulin"/>
    <property type="match status" value="10"/>
</dbReference>
<feature type="domain" description="Ig-like" evidence="6">
    <location>
        <begin position="250"/>
        <end position="337"/>
    </location>
</feature>
<dbReference type="GO" id="GO:0007156">
    <property type="term" value="P:homophilic cell adhesion via plasma membrane adhesion molecules"/>
    <property type="evidence" value="ECO:0007669"/>
    <property type="project" value="TreeGrafter"/>
</dbReference>
<protein>
    <recommendedName>
        <fullName evidence="10">Down syndrome cell adhesion molecule</fullName>
    </recommendedName>
</protein>
<evidence type="ECO:0000256" key="1">
    <source>
        <dbReference type="ARBA" id="ARBA00022737"/>
    </source>
</evidence>
<evidence type="ECO:0000256" key="2">
    <source>
        <dbReference type="ARBA" id="ARBA00023157"/>
    </source>
</evidence>
<dbReference type="PROSITE" id="PS50835">
    <property type="entry name" value="IG_LIKE"/>
    <property type="match status" value="10"/>
</dbReference>
<sequence length="1468" mass="161015">MDITSRRSQLLLLPTVLVLLVLSHSTIVLSLRLHPFTFPEKTVVGTQVSATCTTVEAAQNVRFRWFKNGRLLTGSERDGRIRLRTFPDVSTLVIGPLEESDSGNYTCTGTAGLKSDTYTQTLRVLVPPKWIHEPSDVNVREGDNVTITCSASGRPSPAIKWKRKEQQGVQLLSIYIFKINVPLHAICFSEEKGVAPVNSSHGGTLKIFKTRKLISGTYVCTADNGLPGPLEREISVNVFGRSKATFRLQPFFFPSDPTEGNKVSVMCALVTGGITSGVEFSWYKDGNALTLDDRVKIRSFPDMSTLVVDSLRQEDSGNYTCMGRLGNRKDSHTADLRVLVPVKWLRVPQDVSVREGENTTLRCEANGTPKPNIRWEKAGVLLSAASGSKLELSRTSKADAGTYKCTADNGLREPLTKEVRVSVYGSLQLQPFSFPNNAVVGNTVTVTCTTISRTANVNFQWLKDGKALVKSSKVEIVHHPLFSTLVIGPTTKEDSGNYTCVGNIGQETHSHSHRLNILAPPEWVVEPVDVKLHQGGNATVTCEAIGNPTPSVRWKLTSKHGGNKETTASGKNELQIANASKLDAGSYECSADNEVSDAIVKTIAISIYGKIDYSTLSTYFLTIQICLRSQQFLGTTGTASSTFREIFTLDTRSPRKRLLKNNPPEEAMFRAAFSAIFVLLFWVQPFNFPQSVVEGSRVSATCSLMSISEGTRFRWTKNVRQEDSGNYSCTAVSKGKSDTYSASLNVYAVPKWTHRPKDVLITEGNNVSVKCAASGNPVPEITLGKDGAANIQSKSQGKGTATLAITKSTKMDAGTYSCTASNGFGTDIRESFFVKVYGRINVVPFYIPDKVMLGDTVKVVCYTNTEQTPLSFKWLKDGKLLVADENIRIKTQADLSTMILGPVKPVHRGNYTCQVFTPASSGSYTASLVVYGCSVFLYKVPARFEEKFKVQTVRRGEAATLQCQAIGDSPLEITWSQDKKRLIFAPVTRYEKFESNTENGVTSELVIPTTDRSDAALYTCVAKNEYGSDERNIKLLVVEVPAQPLDLRILEVWSRKVNVIWSEPYSGNSPINNYIVHYWRDRDGAHRLMEQSVPNSQTSAMISELHPGASYSLTVTAENEVGQGPPSDPVRFLTAEEEPGGSPTDVWAAAKGPTSIAVSWKPPPRDTWNGVLKGYYVGYRAAESSQPYSFKTVETVVNGSQEVTLVGLTKSSRYSVIVKAFNAIGSGPPSEALLVRTLDGDVPLPPALTLISSTDSAFKVKWTHSKATVAPVTGYTLHYKKNAGPWHHIPVVASDDTSYTLTDLDGGATYKVYLTASNQFGRGSGSEAIIINTTNNGVTEMLAARCGNYGAGYDRAWVFYKDPSLLVPAASFLIAFLVVITVPWKQRKRQSYGEVTQQQQRYIDVTEKRNRSDYATIQSRRSLSGSYKIEELRSAAPNRGYNTTDAKDRRRSSLRKSSASSHVYDSAA</sequence>
<dbReference type="SMART" id="SM00409">
    <property type="entry name" value="IG"/>
    <property type="match status" value="10"/>
</dbReference>
<feature type="domain" description="Ig-like" evidence="6">
    <location>
        <begin position="431"/>
        <end position="516"/>
    </location>
</feature>
<dbReference type="InterPro" id="IPR036116">
    <property type="entry name" value="FN3_sf"/>
</dbReference>
<dbReference type="CDD" id="cd00096">
    <property type="entry name" value="Ig"/>
    <property type="match status" value="1"/>
</dbReference>
<dbReference type="InterPro" id="IPR013098">
    <property type="entry name" value="Ig_I-set"/>
</dbReference>
<keyword evidence="5" id="KW-1133">Transmembrane helix</keyword>
<dbReference type="SMART" id="SM00060">
    <property type="entry name" value="FN3"/>
    <property type="match status" value="3"/>
</dbReference>
<dbReference type="VEuPathDB" id="VectorBase:RSAN_048113"/>
<dbReference type="Pfam" id="PF07679">
    <property type="entry name" value="I-set"/>
    <property type="match status" value="1"/>
</dbReference>
<reference evidence="8" key="2">
    <citation type="submission" date="2021-09" db="EMBL/GenBank/DDBJ databases">
        <authorList>
            <person name="Jia N."/>
            <person name="Wang J."/>
            <person name="Shi W."/>
            <person name="Du L."/>
            <person name="Sun Y."/>
            <person name="Zhan W."/>
            <person name="Jiang J."/>
            <person name="Wang Q."/>
            <person name="Zhang B."/>
            <person name="Ji P."/>
            <person name="Sakyi L.B."/>
            <person name="Cui X."/>
            <person name="Yuan T."/>
            <person name="Jiang B."/>
            <person name="Yang W."/>
            <person name="Lam T.T.-Y."/>
            <person name="Chang Q."/>
            <person name="Ding S."/>
            <person name="Wang X."/>
            <person name="Zhu J."/>
            <person name="Ruan X."/>
            <person name="Zhao L."/>
            <person name="Wei J."/>
            <person name="Que T."/>
            <person name="Du C."/>
            <person name="Cheng J."/>
            <person name="Dai P."/>
            <person name="Han X."/>
            <person name="Huang E."/>
            <person name="Gao Y."/>
            <person name="Liu J."/>
            <person name="Shao H."/>
            <person name="Ye R."/>
            <person name="Li L."/>
            <person name="Wei W."/>
            <person name="Wang X."/>
            <person name="Wang C."/>
            <person name="Huo Q."/>
            <person name="Li W."/>
            <person name="Guo W."/>
            <person name="Chen H."/>
            <person name="Chen S."/>
            <person name="Zhou L."/>
            <person name="Zhou L."/>
            <person name="Ni X."/>
            <person name="Tian J."/>
            <person name="Zhou Y."/>
            <person name="Sheng Y."/>
            <person name="Liu T."/>
            <person name="Pan Y."/>
            <person name="Xia L."/>
            <person name="Li J."/>
            <person name="Zhao F."/>
            <person name="Cao W."/>
        </authorList>
    </citation>
    <scope>NUCLEOTIDE SEQUENCE</scope>
    <source>
        <strain evidence="8">Rsan-2018</strain>
        <tissue evidence="8">Larvae</tissue>
    </source>
</reference>
<feature type="domain" description="Ig-like" evidence="6">
    <location>
        <begin position="941"/>
        <end position="1034"/>
    </location>
</feature>
<dbReference type="GO" id="GO:0005886">
    <property type="term" value="C:plasma membrane"/>
    <property type="evidence" value="ECO:0007669"/>
    <property type="project" value="TreeGrafter"/>
</dbReference>
<gene>
    <name evidence="8" type="ORF">HPB52_018435</name>
</gene>
<evidence type="ECO:0008006" key="10">
    <source>
        <dbReference type="Google" id="ProtNLM"/>
    </source>
</evidence>
<dbReference type="InterPro" id="IPR003598">
    <property type="entry name" value="Ig_sub2"/>
</dbReference>
<dbReference type="PANTHER" id="PTHR10075">
    <property type="entry name" value="BASIGIN RELATED"/>
    <property type="match status" value="1"/>
</dbReference>
<dbReference type="Gene3D" id="2.60.40.10">
    <property type="entry name" value="Immunoglobulins"/>
    <property type="match status" value="13"/>
</dbReference>
<name>A0A9D4SUX5_RHISA</name>
<keyword evidence="3" id="KW-0393">Immunoglobulin domain</keyword>
<dbReference type="CDD" id="cd00063">
    <property type="entry name" value="FN3"/>
    <property type="match status" value="3"/>
</dbReference>
<dbReference type="InterPro" id="IPR013783">
    <property type="entry name" value="Ig-like_fold"/>
</dbReference>
<dbReference type="InterPro" id="IPR036179">
    <property type="entry name" value="Ig-like_dom_sf"/>
</dbReference>
<dbReference type="FunFam" id="2.60.40.10:FF:000028">
    <property type="entry name" value="Neuronal cell adhesion molecule"/>
    <property type="match status" value="1"/>
</dbReference>
<feature type="region of interest" description="Disordered" evidence="4">
    <location>
        <begin position="1429"/>
        <end position="1468"/>
    </location>
</feature>
<keyword evidence="5" id="KW-0812">Transmembrane</keyword>
<evidence type="ECO:0000313" key="8">
    <source>
        <dbReference type="EMBL" id="KAH7948089.1"/>
    </source>
</evidence>
<reference evidence="8" key="1">
    <citation type="journal article" date="2020" name="Cell">
        <title>Large-Scale Comparative Analyses of Tick Genomes Elucidate Their Genetic Diversity and Vector Capacities.</title>
        <authorList>
            <consortium name="Tick Genome and Microbiome Consortium (TIGMIC)"/>
            <person name="Jia N."/>
            <person name="Wang J."/>
            <person name="Shi W."/>
            <person name="Du L."/>
            <person name="Sun Y."/>
            <person name="Zhan W."/>
            <person name="Jiang J.F."/>
            <person name="Wang Q."/>
            <person name="Zhang B."/>
            <person name="Ji P."/>
            <person name="Bell-Sakyi L."/>
            <person name="Cui X.M."/>
            <person name="Yuan T.T."/>
            <person name="Jiang B.G."/>
            <person name="Yang W.F."/>
            <person name="Lam T.T."/>
            <person name="Chang Q.C."/>
            <person name="Ding S.J."/>
            <person name="Wang X.J."/>
            <person name="Zhu J.G."/>
            <person name="Ruan X.D."/>
            <person name="Zhao L."/>
            <person name="Wei J.T."/>
            <person name="Ye R.Z."/>
            <person name="Que T.C."/>
            <person name="Du C.H."/>
            <person name="Zhou Y.H."/>
            <person name="Cheng J.X."/>
            <person name="Dai P.F."/>
            <person name="Guo W.B."/>
            <person name="Han X.H."/>
            <person name="Huang E.J."/>
            <person name="Li L.F."/>
            <person name="Wei W."/>
            <person name="Gao Y.C."/>
            <person name="Liu J.Z."/>
            <person name="Shao H.Z."/>
            <person name="Wang X."/>
            <person name="Wang C.C."/>
            <person name="Yang T.C."/>
            <person name="Huo Q.B."/>
            <person name="Li W."/>
            <person name="Chen H.Y."/>
            <person name="Chen S.E."/>
            <person name="Zhou L.G."/>
            <person name="Ni X.B."/>
            <person name="Tian J.H."/>
            <person name="Sheng Y."/>
            <person name="Liu T."/>
            <person name="Pan Y.S."/>
            <person name="Xia L.Y."/>
            <person name="Li J."/>
            <person name="Zhao F."/>
            <person name="Cao W.C."/>
        </authorList>
    </citation>
    <scope>NUCLEOTIDE SEQUENCE</scope>
    <source>
        <strain evidence="8">Rsan-2018</strain>
    </source>
</reference>
<evidence type="ECO:0000256" key="5">
    <source>
        <dbReference type="SAM" id="Phobius"/>
    </source>
</evidence>
<dbReference type="InterPro" id="IPR003599">
    <property type="entry name" value="Ig_sub"/>
</dbReference>
<proteinExistence type="predicted"/>
<evidence type="ECO:0000259" key="6">
    <source>
        <dbReference type="PROSITE" id="PS50835"/>
    </source>
</evidence>
<dbReference type="GO" id="GO:0030424">
    <property type="term" value="C:axon"/>
    <property type="evidence" value="ECO:0007669"/>
    <property type="project" value="TreeGrafter"/>
</dbReference>